<proteinExistence type="inferred from homology"/>
<comment type="subunit">
    <text evidence="4">Composed of six subunits; NqrA, NqrB, NqrC, NqrD, NqrE and NqrF.</text>
</comment>
<protein>
    <recommendedName>
        <fullName evidence="4">Na(+)-translocating NADH-quinone reductase subunit A</fullName>
        <shortName evidence="4">Na(+)-NQR subunit A</shortName>
        <shortName evidence="4">Na(+)-translocating NQR subunit A</shortName>
        <ecNumber evidence="4">7.2.1.1</ecNumber>
    </recommendedName>
    <alternativeName>
        <fullName evidence="4">NQR complex subunit A</fullName>
    </alternativeName>
    <alternativeName>
        <fullName evidence="4">NQR-1 subunit A</fullName>
    </alternativeName>
</protein>
<keyword evidence="4" id="KW-0813">Transport</keyword>
<dbReference type="InterPro" id="IPR017896">
    <property type="entry name" value="4Fe4S_Fe-S-bd"/>
</dbReference>
<evidence type="ECO:0000256" key="4">
    <source>
        <dbReference type="HAMAP-Rule" id="MF_00425"/>
    </source>
</evidence>
<dbReference type="Pfam" id="PF05896">
    <property type="entry name" value="NQRA_N"/>
    <property type="match status" value="1"/>
</dbReference>
<feature type="domain" description="4Fe-4S ferredoxin-type" evidence="5">
    <location>
        <begin position="364"/>
        <end position="396"/>
    </location>
</feature>
<organism evidence="6 7">
    <name type="scientific">Desulfobacter postgatei</name>
    <dbReference type="NCBI Taxonomy" id="2293"/>
    <lineage>
        <taxon>Bacteria</taxon>
        <taxon>Pseudomonadati</taxon>
        <taxon>Thermodesulfobacteriota</taxon>
        <taxon>Desulfobacteria</taxon>
        <taxon>Desulfobacterales</taxon>
        <taxon>Desulfobacteraceae</taxon>
        <taxon>Desulfobacter</taxon>
    </lineage>
</organism>
<evidence type="ECO:0000259" key="5">
    <source>
        <dbReference type="PROSITE" id="PS51379"/>
    </source>
</evidence>
<dbReference type="PROSITE" id="PS51379">
    <property type="entry name" value="4FE4S_FER_2"/>
    <property type="match status" value="1"/>
</dbReference>
<dbReference type="PROSITE" id="PS00198">
    <property type="entry name" value="4FE4S_FER_1"/>
    <property type="match status" value="2"/>
</dbReference>
<dbReference type="SUPFAM" id="SSF46548">
    <property type="entry name" value="alpha-helical ferredoxin"/>
    <property type="match status" value="1"/>
</dbReference>
<dbReference type="InterPro" id="IPR056147">
    <property type="entry name" value="NQRA_N"/>
</dbReference>
<keyword evidence="3" id="KW-0411">Iron-sulfur</keyword>
<keyword evidence="4" id="KW-0520">NAD</keyword>
<dbReference type="GO" id="GO:0006814">
    <property type="term" value="P:sodium ion transport"/>
    <property type="evidence" value="ECO:0007669"/>
    <property type="project" value="UniProtKB-UniRule"/>
</dbReference>
<evidence type="ECO:0000256" key="2">
    <source>
        <dbReference type="ARBA" id="ARBA00023004"/>
    </source>
</evidence>
<dbReference type="InterPro" id="IPR017900">
    <property type="entry name" value="4Fe4S_Fe_S_CS"/>
</dbReference>
<keyword evidence="2" id="KW-0408">Iron</keyword>
<keyword evidence="4" id="KW-0830">Ubiquinone</keyword>
<comment type="catalytic activity">
    <reaction evidence="4">
        <text>a ubiquinone + n Na(+)(in) + NADH + H(+) = a ubiquinol + n Na(+)(out) + NAD(+)</text>
        <dbReference type="Rhea" id="RHEA:47748"/>
        <dbReference type="Rhea" id="RHEA-COMP:9565"/>
        <dbReference type="Rhea" id="RHEA-COMP:9566"/>
        <dbReference type="ChEBI" id="CHEBI:15378"/>
        <dbReference type="ChEBI" id="CHEBI:16389"/>
        <dbReference type="ChEBI" id="CHEBI:17976"/>
        <dbReference type="ChEBI" id="CHEBI:29101"/>
        <dbReference type="ChEBI" id="CHEBI:57540"/>
        <dbReference type="ChEBI" id="CHEBI:57945"/>
        <dbReference type="EC" id="7.2.1.1"/>
    </reaction>
</comment>
<dbReference type="HAMAP" id="MF_00425">
    <property type="entry name" value="NqrA"/>
    <property type="match status" value="1"/>
</dbReference>
<evidence type="ECO:0000256" key="1">
    <source>
        <dbReference type="ARBA" id="ARBA00022723"/>
    </source>
</evidence>
<comment type="function">
    <text evidence="4">NQR complex catalyzes the reduction of ubiquinone-1 to ubiquinol by two successive reactions, coupled with the transport of Na(+) ions from the cytoplasm to the periplasm. NqrA to NqrE are probably involved in the second step, the conversion of ubisemiquinone to ubiquinol.</text>
</comment>
<dbReference type="GO" id="GO:0016655">
    <property type="term" value="F:oxidoreductase activity, acting on NAD(P)H, quinone or similar compound as acceptor"/>
    <property type="evidence" value="ECO:0007669"/>
    <property type="project" value="UniProtKB-UniRule"/>
</dbReference>
<dbReference type="EMBL" id="PDTI01000021">
    <property type="protein sequence ID" value="PIE63025.1"/>
    <property type="molecule type" value="Genomic_DNA"/>
</dbReference>
<dbReference type="Proteomes" id="UP000231203">
    <property type="component" value="Unassembled WGS sequence"/>
</dbReference>
<accession>A0A2G6MSN9</accession>
<dbReference type="Gene3D" id="3.30.70.20">
    <property type="match status" value="1"/>
</dbReference>
<keyword evidence="4" id="KW-0406">Ion transport</keyword>
<evidence type="ECO:0000313" key="7">
    <source>
        <dbReference type="Proteomes" id="UP000231203"/>
    </source>
</evidence>
<dbReference type="GO" id="GO:0046872">
    <property type="term" value="F:metal ion binding"/>
    <property type="evidence" value="ECO:0007669"/>
    <property type="project" value="UniProtKB-KW"/>
</dbReference>
<dbReference type="PANTHER" id="PTHR37839">
    <property type="entry name" value="NA(+)-TRANSLOCATING NADH-QUINONE REDUCTASE SUBUNIT A"/>
    <property type="match status" value="1"/>
</dbReference>
<keyword evidence="4" id="KW-0915">Sodium</keyword>
<dbReference type="AlphaFoldDB" id="A0A2G6MSN9"/>
<dbReference type="Pfam" id="PF24836">
    <property type="entry name" value="NQRA_2nd"/>
    <property type="match status" value="1"/>
</dbReference>
<keyword evidence="4" id="KW-1278">Translocase</keyword>
<dbReference type="GO" id="GO:0051536">
    <property type="term" value="F:iron-sulfur cluster binding"/>
    <property type="evidence" value="ECO:0007669"/>
    <property type="project" value="UniProtKB-KW"/>
</dbReference>
<sequence>MKTLKIARGFDLNVPEQPDLSCTQLALPSSLGCCAGEIPHIRPKLLVKEGRRVKTGQPLFTDKRNTTIQYVSPGTGQVEKVIYGPRRCLMEVVIAAESKDEYVEYDPVDLDGIAGVPRDALVTHLKKGGLWQGLRQFPALDFADSDHSPAMIIVAMDGNDLFSPRPDIILRDNIAAFEAGMAGLHIFSHRLVVVCRESSLEGIRRLDNSLAEQVTHTVPDIYPAWLPGTVLYQIKKQAAENNSWCIRLDHLIMMGRFLLSGRYPVEKIVTITRPGERRPHMQVRQGMPLSALIRKMPENSIVTTGRFNGRILETDAHLGFFENTVNIIEAGPGEEMFGAFRPGFNKPTVSSTFLFSLFRRPAKMDCTLHGEARACINCSYCERICPNDLMPSFIMKALHADELEEAVGLGLMDCCKCGLCSFTCPSKIELTRILSDAMDAYYKDK</sequence>
<comment type="similarity">
    <text evidence="4">Belongs to the NqrA family.</text>
</comment>
<dbReference type="PROSITE" id="PS51257">
    <property type="entry name" value="PROKAR_LIPOPROTEIN"/>
    <property type="match status" value="1"/>
</dbReference>
<keyword evidence="4" id="KW-0739">Sodium transport</keyword>
<evidence type="ECO:0000313" key="6">
    <source>
        <dbReference type="EMBL" id="PIE63025.1"/>
    </source>
</evidence>
<dbReference type="PANTHER" id="PTHR37839:SF1">
    <property type="entry name" value="NA(+)-TRANSLOCATING NADH-QUINONE REDUCTASE SUBUNIT A"/>
    <property type="match status" value="1"/>
</dbReference>
<reference evidence="6 7" key="1">
    <citation type="submission" date="2017-10" db="EMBL/GenBank/DDBJ databases">
        <title>Novel microbial diversity and functional potential in the marine mammal oral microbiome.</title>
        <authorList>
            <person name="Dudek N.K."/>
            <person name="Sun C.L."/>
            <person name="Burstein D."/>
            <person name="Kantor R.S."/>
            <person name="Aliaga Goltsman D.S."/>
            <person name="Bik E.M."/>
            <person name="Thomas B.C."/>
            <person name="Banfield J.F."/>
            <person name="Relman D.A."/>
        </authorList>
    </citation>
    <scope>NUCLEOTIDE SEQUENCE [LARGE SCALE GENOMIC DNA]</scope>
    <source>
        <strain evidence="6">DOLJORAL78_47_202</strain>
    </source>
</reference>
<comment type="caution">
    <text evidence="6">The sequence shown here is derived from an EMBL/GenBank/DDBJ whole genome shotgun (WGS) entry which is preliminary data.</text>
</comment>
<name>A0A2G6MSN9_9BACT</name>
<gene>
    <name evidence="4" type="primary">nqrA</name>
    <name evidence="6" type="ORF">CSA25_02375</name>
</gene>
<dbReference type="InterPro" id="IPR056148">
    <property type="entry name" value="NQRA_2nd"/>
</dbReference>
<evidence type="ECO:0000256" key="3">
    <source>
        <dbReference type="ARBA" id="ARBA00023014"/>
    </source>
</evidence>
<keyword evidence="1" id="KW-0479">Metal-binding</keyword>
<dbReference type="InterPro" id="IPR008703">
    <property type="entry name" value="NqrA"/>
</dbReference>
<dbReference type="EC" id="7.2.1.1" evidence="4"/>